<dbReference type="PIRSF" id="PIRSF000401">
    <property type="entry name" value="RPL11_MTase"/>
    <property type="match status" value="1"/>
</dbReference>
<evidence type="ECO:0000256" key="1">
    <source>
        <dbReference type="ARBA" id="ARBA00009741"/>
    </source>
</evidence>
<dbReference type="InterPro" id="IPR029063">
    <property type="entry name" value="SAM-dependent_MTases_sf"/>
</dbReference>
<dbReference type="GO" id="GO:0005840">
    <property type="term" value="C:ribosome"/>
    <property type="evidence" value="ECO:0007669"/>
    <property type="project" value="UniProtKB-KW"/>
</dbReference>
<comment type="function">
    <text evidence="6">Methylates ribosomal protein L11.</text>
</comment>
<feature type="binding site" evidence="6">
    <location>
        <position position="234"/>
    </location>
    <ligand>
        <name>S-adenosyl-L-methionine</name>
        <dbReference type="ChEBI" id="CHEBI:59789"/>
    </ligand>
</feature>
<evidence type="ECO:0000313" key="7">
    <source>
        <dbReference type="EMBL" id="AHE99423.1"/>
    </source>
</evidence>
<keyword evidence="2 6" id="KW-0963">Cytoplasm</keyword>
<comment type="catalytic activity">
    <reaction evidence="6">
        <text>L-lysyl-[protein] + 3 S-adenosyl-L-methionine = N(6),N(6),N(6)-trimethyl-L-lysyl-[protein] + 3 S-adenosyl-L-homocysteine + 3 H(+)</text>
        <dbReference type="Rhea" id="RHEA:54192"/>
        <dbReference type="Rhea" id="RHEA-COMP:9752"/>
        <dbReference type="Rhea" id="RHEA-COMP:13826"/>
        <dbReference type="ChEBI" id="CHEBI:15378"/>
        <dbReference type="ChEBI" id="CHEBI:29969"/>
        <dbReference type="ChEBI" id="CHEBI:57856"/>
        <dbReference type="ChEBI" id="CHEBI:59789"/>
        <dbReference type="ChEBI" id="CHEBI:61961"/>
    </reaction>
</comment>
<dbReference type="Proteomes" id="UP000005289">
    <property type="component" value="Chromosome"/>
</dbReference>
<dbReference type="HAMAP" id="MF_00735">
    <property type="entry name" value="Methyltr_PrmA"/>
    <property type="match status" value="1"/>
</dbReference>
<dbReference type="InterPro" id="IPR050078">
    <property type="entry name" value="Ribosomal_L11_MeTrfase_PrmA"/>
</dbReference>
<keyword evidence="7" id="KW-0687">Ribonucleoprotein</keyword>
<evidence type="ECO:0000256" key="6">
    <source>
        <dbReference type="HAMAP-Rule" id="MF_00735"/>
    </source>
</evidence>
<comment type="subcellular location">
    <subcellularLocation>
        <location evidence="6">Cytoplasm</location>
    </subcellularLocation>
</comment>
<accession>W0DR00</accession>
<dbReference type="SUPFAM" id="SSF53335">
    <property type="entry name" value="S-adenosyl-L-methionine-dependent methyltransferases"/>
    <property type="match status" value="1"/>
</dbReference>
<dbReference type="KEGG" id="tti:THITH_15330"/>
<evidence type="ECO:0000313" key="8">
    <source>
        <dbReference type="Proteomes" id="UP000005289"/>
    </source>
</evidence>
<proteinExistence type="inferred from homology"/>
<dbReference type="GO" id="GO:0032259">
    <property type="term" value="P:methylation"/>
    <property type="evidence" value="ECO:0007669"/>
    <property type="project" value="UniProtKB-KW"/>
</dbReference>
<gene>
    <name evidence="6" type="primary">prmA</name>
    <name evidence="7" type="ORF">THITH_15330</name>
</gene>
<keyword evidence="4 6" id="KW-0808">Transferase</keyword>
<dbReference type="Pfam" id="PF06325">
    <property type="entry name" value="PrmA"/>
    <property type="match status" value="1"/>
</dbReference>
<dbReference type="GO" id="GO:0016279">
    <property type="term" value="F:protein-lysine N-methyltransferase activity"/>
    <property type="evidence" value="ECO:0007669"/>
    <property type="project" value="TreeGrafter"/>
</dbReference>
<feature type="binding site" evidence="6">
    <location>
        <position position="148"/>
    </location>
    <ligand>
        <name>S-adenosyl-L-methionine</name>
        <dbReference type="ChEBI" id="CHEBI:59789"/>
    </ligand>
</feature>
<dbReference type="CDD" id="cd02440">
    <property type="entry name" value="AdoMet_MTases"/>
    <property type="match status" value="1"/>
</dbReference>
<comment type="similarity">
    <text evidence="1 6">Belongs to the methyltransferase superfamily. PrmA family.</text>
</comment>
<feature type="binding site" evidence="6">
    <location>
        <position position="191"/>
    </location>
    <ligand>
        <name>S-adenosyl-L-methionine</name>
        <dbReference type="ChEBI" id="CHEBI:59789"/>
    </ligand>
</feature>
<evidence type="ECO:0000256" key="4">
    <source>
        <dbReference type="ARBA" id="ARBA00022679"/>
    </source>
</evidence>
<name>W0DR00_9GAMM</name>
<dbReference type="EMBL" id="CP007029">
    <property type="protein sequence ID" value="AHE99423.1"/>
    <property type="molecule type" value="Genomic_DNA"/>
</dbReference>
<evidence type="ECO:0000256" key="3">
    <source>
        <dbReference type="ARBA" id="ARBA00022603"/>
    </source>
</evidence>
<sequence>MSLTELELETSPGEAEALEERLFALGAQSVELFDAGDEPLFEPPPGSHPLWSAVRLRALFQDPLQAEIARAALQAPDSGAGGATPDARLSRLDDRDWVRAGLAGLTRIHCGGPLWIVPSWETPPDIAGGVYVHLDPGLAFGTGSHPTTAMCLAALAAAPPAGQTVLDYGCGSGILAIAALKLGATSALGVDIDPQALQATRLNAERNEIAAERLPTAAPDRDVPAAAFDLVLANILAGPLVDLAPTLARAARPGARLLLAGLLDRQAEAVMAAYRDTFEIAIGDRRDDWVLLVGQRR</sequence>
<organism evidence="7 8">
    <name type="scientific">Thioalkalivibrio paradoxus ARh 1</name>
    <dbReference type="NCBI Taxonomy" id="713585"/>
    <lineage>
        <taxon>Bacteria</taxon>
        <taxon>Pseudomonadati</taxon>
        <taxon>Pseudomonadota</taxon>
        <taxon>Gammaproteobacteria</taxon>
        <taxon>Chromatiales</taxon>
        <taxon>Ectothiorhodospiraceae</taxon>
        <taxon>Thioalkalivibrio</taxon>
    </lineage>
</organism>
<dbReference type="OrthoDB" id="9785995at2"/>
<evidence type="ECO:0000256" key="5">
    <source>
        <dbReference type="ARBA" id="ARBA00022691"/>
    </source>
</evidence>
<dbReference type="EC" id="2.1.1.-" evidence="6"/>
<dbReference type="Gene3D" id="3.40.50.150">
    <property type="entry name" value="Vaccinia Virus protein VP39"/>
    <property type="match status" value="1"/>
</dbReference>
<keyword evidence="8" id="KW-1185">Reference proteome</keyword>
<keyword evidence="7" id="KW-0689">Ribosomal protein</keyword>
<dbReference type="NCBIfam" id="TIGR00406">
    <property type="entry name" value="prmA"/>
    <property type="match status" value="1"/>
</dbReference>
<dbReference type="GO" id="GO:0005737">
    <property type="term" value="C:cytoplasm"/>
    <property type="evidence" value="ECO:0007669"/>
    <property type="project" value="UniProtKB-SubCell"/>
</dbReference>
<evidence type="ECO:0000256" key="2">
    <source>
        <dbReference type="ARBA" id="ARBA00022490"/>
    </source>
</evidence>
<reference evidence="7 8" key="1">
    <citation type="submission" date="2013-12" db="EMBL/GenBank/DDBJ databases">
        <authorList>
            <consortium name="DOE Joint Genome Institute"/>
            <person name="Muyzer G."/>
            <person name="Huntemann M."/>
            <person name="Han J."/>
            <person name="Chen A."/>
            <person name="Kyrpides N."/>
            <person name="Mavromatis K."/>
            <person name="Markowitz V."/>
            <person name="Palaniappan K."/>
            <person name="Ivanova N."/>
            <person name="Schaumberg A."/>
            <person name="Pati A."/>
            <person name="Liolios K."/>
            <person name="Nordberg H.P."/>
            <person name="Cantor M.N."/>
            <person name="Hua S.X."/>
            <person name="Woyke T."/>
        </authorList>
    </citation>
    <scope>NUCLEOTIDE SEQUENCE [LARGE SCALE GENOMIC DNA]</scope>
    <source>
        <strain evidence="7 8">ARh 1</strain>
    </source>
</reference>
<keyword evidence="5 6" id="KW-0949">S-adenosyl-L-methionine</keyword>
<keyword evidence="3 6" id="KW-0489">Methyltransferase</keyword>
<dbReference type="STRING" id="713585.THITH_15330"/>
<protein>
    <recommendedName>
        <fullName evidence="6">Ribosomal protein L11 methyltransferase</fullName>
        <shortName evidence="6">L11 Mtase</shortName>
        <ecNumber evidence="6">2.1.1.-</ecNumber>
    </recommendedName>
</protein>
<dbReference type="PANTHER" id="PTHR43648">
    <property type="entry name" value="ELECTRON TRANSFER FLAVOPROTEIN BETA SUBUNIT LYSINE METHYLTRANSFERASE"/>
    <property type="match status" value="1"/>
</dbReference>
<dbReference type="HOGENOM" id="CLU_049382_4_1_6"/>
<dbReference type="AlphaFoldDB" id="W0DR00"/>
<dbReference type="RefSeq" id="WP_006747018.1">
    <property type="nucleotide sequence ID" value="NZ_CP007029.1"/>
</dbReference>
<dbReference type="InterPro" id="IPR004498">
    <property type="entry name" value="Ribosomal_PrmA_MeTrfase"/>
</dbReference>
<feature type="binding site" evidence="6">
    <location>
        <position position="169"/>
    </location>
    <ligand>
        <name>S-adenosyl-L-methionine</name>
        <dbReference type="ChEBI" id="CHEBI:59789"/>
    </ligand>
</feature>
<dbReference type="PANTHER" id="PTHR43648:SF1">
    <property type="entry name" value="ELECTRON TRANSFER FLAVOPROTEIN BETA SUBUNIT LYSINE METHYLTRANSFERASE"/>
    <property type="match status" value="1"/>
</dbReference>